<dbReference type="STRING" id="350688.Clos_2405"/>
<dbReference type="PANTHER" id="PTHR11496">
    <property type="entry name" value="ALCOHOL DEHYDROGENASE"/>
    <property type="match status" value="1"/>
</dbReference>
<feature type="domain" description="Fe-containing alcohol dehydrogenase-like C-terminal" evidence="5">
    <location>
        <begin position="181"/>
        <end position="383"/>
    </location>
</feature>
<keyword evidence="2" id="KW-0560">Oxidoreductase</keyword>
<dbReference type="InterPro" id="IPR039697">
    <property type="entry name" value="Alcohol_dehydrogenase_Fe"/>
</dbReference>
<dbReference type="Pfam" id="PF00465">
    <property type="entry name" value="Fe-ADH"/>
    <property type="match status" value="1"/>
</dbReference>
<protein>
    <submittedName>
        <fullName evidence="6">Iron-containing alcohol dehydrogenase</fullName>
    </submittedName>
</protein>
<evidence type="ECO:0000256" key="3">
    <source>
        <dbReference type="ARBA" id="ARBA00023027"/>
    </source>
</evidence>
<dbReference type="Gene3D" id="3.40.50.1970">
    <property type="match status" value="1"/>
</dbReference>
<evidence type="ECO:0000313" key="7">
    <source>
        <dbReference type="Proteomes" id="UP000000269"/>
    </source>
</evidence>
<comment type="similarity">
    <text evidence="1">Belongs to the iron-containing alcohol dehydrogenase family.</text>
</comment>
<feature type="domain" description="Alcohol dehydrogenase iron-type/glycerol dehydrogenase GldA" evidence="4">
    <location>
        <begin position="14"/>
        <end position="168"/>
    </location>
</feature>
<dbReference type="eggNOG" id="COG1454">
    <property type="taxonomic scope" value="Bacteria"/>
</dbReference>
<dbReference type="SUPFAM" id="SSF56796">
    <property type="entry name" value="Dehydroquinate synthase-like"/>
    <property type="match status" value="1"/>
</dbReference>
<dbReference type="AlphaFoldDB" id="A8MJF5"/>
<dbReference type="RefSeq" id="WP_012160244.1">
    <property type="nucleotide sequence ID" value="NC_009922.1"/>
</dbReference>
<name>A8MJF5_ALKOO</name>
<dbReference type="PANTHER" id="PTHR11496:SF102">
    <property type="entry name" value="ALCOHOL DEHYDROGENASE 4"/>
    <property type="match status" value="1"/>
</dbReference>
<dbReference type="GO" id="GO:0046872">
    <property type="term" value="F:metal ion binding"/>
    <property type="evidence" value="ECO:0007669"/>
    <property type="project" value="InterPro"/>
</dbReference>
<dbReference type="Proteomes" id="UP000000269">
    <property type="component" value="Chromosome"/>
</dbReference>
<proteinExistence type="inferred from homology"/>
<dbReference type="Pfam" id="PF25137">
    <property type="entry name" value="ADH_Fe_C"/>
    <property type="match status" value="1"/>
</dbReference>
<keyword evidence="7" id="KW-1185">Reference proteome</keyword>
<dbReference type="CDD" id="cd08180">
    <property type="entry name" value="PDD"/>
    <property type="match status" value="1"/>
</dbReference>
<dbReference type="GO" id="GO:0004022">
    <property type="term" value="F:alcohol dehydrogenase (NAD+) activity"/>
    <property type="evidence" value="ECO:0007669"/>
    <property type="project" value="TreeGrafter"/>
</dbReference>
<dbReference type="HOGENOM" id="CLU_007207_0_0_9"/>
<dbReference type="Gene3D" id="1.20.1090.10">
    <property type="entry name" value="Dehydroquinate synthase-like - alpha domain"/>
    <property type="match status" value="1"/>
</dbReference>
<dbReference type="InterPro" id="IPR001670">
    <property type="entry name" value="ADH_Fe/GldA"/>
</dbReference>
<dbReference type="EMBL" id="CP000853">
    <property type="protein sequence ID" value="ABW19937.1"/>
    <property type="molecule type" value="Genomic_DNA"/>
</dbReference>
<evidence type="ECO:0000256" key="1">
    <source>
        <dbReference type="ARBA" id="ARBA00007358"/>
    </source>
</evidence>
<dbReference type="FunFam" id="1.20.1090.10:FF:000001">
    <property type="entry name" value="Aldehyde-alcohol dehydrogenase"/>
    <property type="match status" value="1"/>
</dbReference>
<evidence type="ECO:0000259" key="4">
    <source>
        <dbReference type="Pfam" id="PF00465"/>
    </source>
</evidence>
<dbReference type="PROSITE" id="PS00913">
    <property type="entry name" value="ADH_IRON_1"/>
    <property type="match status" value="1"/>
</dbReference>
<evidence type="ECO:0000313" key="6">
    <source>
        <dbReference type="EMBL" id="ABW19937.1"/>
    </source>
</evidence>
<organism evidence="6 7">
    <name type="scientific">Alkaliphilus oremlandii (strain OhILAs)</name>
    <name type="common">Clostridium oremlandii (strain OhILAs)</name>
    <dbReference type="NCBI Taxonomy" id="350688"/>
    <lineage>
        <taxon>Bacteria</taxon>
        <taxon>Bacillati</taxon>
        <taxon>Bacillota</taxon>
        <taxon>Clostridia</taxon>
        <taxon>Peptostreptococcales</taxon>
        <taxon>Natronincolaceae</taxon>
        <taxon>Alkaliphilus</taxon>
    </lineage>
</organism>
<dbReference type="InterPro" id="IPR018211">
    <property type="entry name" value="ADH_Fe_CS"/>
</dbReference>
<accession>A8MJF5</accession>
<sequence>MEVIIIENKFILKPKVYFGNNALEMLKELTGTRAFVVVDAIMEKLGYLQKTIDLLKSAGISAEVYSDVRPDPDVKIVANGLKHYKESKADILIALGGGSAIDTAKGILYFAWKFESIEASEFKKPLFVAIPSTSGTGSEVTDFSVVTTEDGKVCIVDEFIAPDIAILDSTCIQHVPKHVVADTGIDVLVHAMEAYVSTKATDFTDALAEKAIKLIFENLETIYRDINNTKARDHVLNASCMAGMAFTNTGLGINHSLAHAFGGTFHISHGRSNALMLHEVLGFNADLSGDTNSQAAEKYARLATILNLPARTRREGIVSLMDAICQLKKNLGIEENIKALGISEDDFENALDKMAEAAMADRCTPTNPKQPSKENMIQIFRKSFGQA</sequence>
<keyword evidence="3" id="KW-0520">NAD</keyword>
<gene>
    <name evidence="6" type="ordered locus">Clos_2405</name>
</gene>
<dbReference type="FunFam" id="3.40.50.1970:FF:000003">
    <property type="entry name" value="Alcohol dehydrogenase, iron-containing"/>
    <property type="match status" value="1"/>
</dbReference>
<evidence type="ECO:0000259" key="5">
    <source>
        <dbReference type="Pfam" id="PF25137"/>
    </source>
</evidence>
<dbReference type="KEGG" id="aoe:Clos_2405"/>
<dbReference type="InterPro" id="IPR056798">
    <property type="entry name" value="ADH_Fe_C"/>
</dbReference>
<reference evidence="7" key="1">
    <citation type="submission" date="2007-10" db="EMBL/GenBank/DDBJ databases">
        <title>Complete genome of Alkaliphilus oremlandii OhILAs.</title>
        <authorList>
            <person name="Copeland A."/>
            <person name="Lucas S."/>
            <person name="Lapidus A."/>
            <person name="Barry K."/>
            <person name="Detter J.C."/>
            <person name="Glavina del Rio T."/>
            <person name="Hammon N."/>
            <person name="Israni S."/>
            <person name="Dalin E."/>
            <person name="Tice H."/>
            <person name="Pitluck S."/>
            <person name="Chain P."/>
            <person name="Malfatti S."/>
            <person name="Shin M."/>
            <person name="Vergez L."/>
            <person name="Schmutz J."/>
            <person name="Larimer F."/>
            <person name="Land M."/>
            <person name="Hauser L."/>
            <person name="Kyrpides N."/>
            <person name="Mikhailova N."/>
            <person name="Stolz J.F."/>
            <person name="Dawson A."/>
            <person name="Fisher E."/>
            <person name="Crable B."/>
            <person name="Perera E."/>
            <person name="Lisak J."/>
            <person name="Ranganathan M."/>
            <person name="Basu P."/>
            <person name="Richardson P."/>
        </authorList>
    </citation>
    <scope>NUCLEOTIDE SEQUENCE [LARGE SCALE GENOMIC DNA]</scope>
    <source>
        <strain evidence="7">OhILAs</strain>
    </source>
</reference>
<evidence type="ECO:0000256" key="2">
    <source>
        <dbReference type="ARBA" id="ARBA00023002"/>
    </source>
</evidence>